<name>D1BWP2_XYLCX</name>
<reference evidence="1 2" key="2">
    <citation type="journal article" date="2010" name="Stand. Genomic Sci.">
        <title>Complete genome sequence of Xylanimonas cellulosilytica type strain (XIL07).</title>
        <authorList>
            <person name="Foster B."/>
            <person name="Pukall R."/>
            <person name="Abt B."/>
            <person name="Nolan M."/>
            <person name="Glavina Del Rio T."/>
            <person name="Chen F."/>
            <person name="Lucas S."/>
            <person name="Tice H."/>
            <person name="Pitluck S."/>
            <person name="Cheng J.-F."/>
            <person name="Chertkov O."/>
            <person name="Brettin T."/>
            <person name="Han C."/>
            <person name="Detter J.C."/>
            <person name="Bruce D."/>
            <person name="Goodwin L."/>
            <person name="Ivanova N."/>
            <person name="Mavromatis K."/>
            <person name="Pati A."/>
            <person name="Mikhailova N."/>
            <person name="Chen A."/>
            <person name="Palaniappan K."/>
            <person name="Land M."/>
            <person name="Hauser L."/>
            <person name="Chang Y.-J."/>
            <person name="Jeffries C.D."/>
            <person name="Chain P."/>
            <person name="Rohde M."/>
            <person name="Goeker M."/>
            <person name="Bristow J."/>
            <person name="Eisen J.A."/>
            <person name="Markowitz V."/>
            <person name="Hugenholtz P."/>
            <person name="Kyrpides N.C."/>
            <person name="Klenk H.-P."/>
            <person name="Lapidus A."/>
        </authorList>
    </citation>
    <scope>NUCLEOTIDE SEQUENCE [LARGE SCALE GENOMIC DNA]</scope>
    <source>
        <strain evidence="2">DSM 15894 / CECT 5975 / LMG 20990 / XIL07</strain>
    </source>
</reference>
<reference evidence="2" key="1">
    <citation type="submission" date="2009-11" db="EMBL/GenBank/DDBJ databases">
        <title>The complete chromosome of Xylanimonas cellulosilytica DSM 15894.</title>
        <authorList>
            <consortium name="US DOE Joint Genome Institute (JGI-PGF)"/>
            <person name="Lucas S."/>
            <person name="Copeland A."/>
            <person name="Lapidus A."/>
            <person name="Glavina del Rio T."/>
            <person name="Dalin E."/>
            <person name="Tice H."/>
            <person name="Bruce D."/>
            <person name="Goodwin L."/>
            <person name="Pitluck S."/>
            <person name="Kyrpides N."/>
            <person name="Mavromatis K."/>
            <person name="Ivanova N."/>
            <person name="Mikhailova N."/>
            <person name="Foster B."/>
            <person name="Clum A."/>
            <person name="Brettin T."/>
            <person name="Detter J.C."/>
            <person name="Han C."/>
            <person name="Larimer F."/>
            <person name="Land M."/>
            <person name="Hauser L."/>
            <person name="Markowitz V."/>
            <person name="Cheng J.F."/>
            <person name="Hugenholtz P."/>
            <person name="Woyke T."/>
            <person name="Wu D."/>
            <person name="Gehrich-Schroeter G."/>
            <person name="Schneider S."/>
            <person name="Pukall S.R."/>
            <person name="Klenk H.P."/>
            <person name="Eisen J.A."/>
        </authorList>
    </citation>
    <scope>NUCLEOTIDE SEQUENCE [LARGE SCALE GENOMIC DNA]</scope>
    <source>
        <strain evidence="2">DSM 15894 / CECT 5975 / LMG 20990 / XIL07</strain>
    </source>
</reference>
<dbReference type="Proteomes" id="UP000002255">
    <property type="component" value="Chromosome"/>
</dbReference>
<accession>D1BWP2</accession>
<dbReference type="KEGG" id="xce:Xcel_0585"/>
<sequence>MTARPALDLAAISARYQAALDAKPSKGGYSEKGIAALQDSVCDVPDLLAALAAATTVGPSHRETQSGPRRMSDTHLHLVATTYRQAWSQGEYPTRAVAQHFGVPHSTAARWVMKARENGQLGPADGRRGGES</sequence>
<dbReference type="EMBL" id="CP001821">
    <property type="protein sequence ID" value="ACZ29624.1"/>
    <property type="molecule type" value="Genomic_DNA"/>
</dbReference>
<dbReference type="HOGENOM" id="CLU_1916286_0_0_11"/>
<dbReference type="AlphaFoldDB" id="D1BWP2"/>
<dbReference type="SUPFAM" id="SSF46689">
    <property type="entry name" value="Homeodomain-like"/>
    <property type="match status" value="1"/>
</dbReference>
<evidence type="ECO:0000313" key="2">
    <source>
        <dbReference type="Proteomes" id="UP000002255"/>
    </source>
</evidence>
<evidence type="ECO:0000313" key="1">
    <source>
        <dbReference type="EMBL" id="ACZ29624.1"/>
    </source>
</evidence>
<dbReference type="STRING" id="446471.Xcel_0585"/>
<organism evidence="1 2">
    <name type="scientific">Xylanimonas cellulosilytica (strain DSM 15894 / JCM 12276 / CECT 5975 / KCTC 9989 / LMG 20990 / NBRC 107835 / XIL07)</name>
    <dbReference type="NCBI Taxonomy" id="446471"/>
    <lineage>
        <taxon>Bacteria</taxon>
        <taxon>Bacillati</taxon>
        <taxon>Actinomycetota</taxon>
        <taxon>Actinomycetes</taxon>
        <taxon>Micrococcales</taxon>
        <taxon>Promicromonosporaceae</taxon>
        <taxon>Xylanimonas</taxon>
    </lineage>
</organism>
<keyword evidence="2" id="KW-1185">Reference proteome</keyword>
<dbReference type="InterPro" id="IPR009057">
    <property type="entry name" value="Homeodomain-like_sf"/>
</dbReference>
<gene>
    <name evidence="1" type="ordered locus">Xcel_0585</name>
</gene>
<protein>
    <submittedName>
        <fullName evidence="1">Uncharacterized protein</fullName>
    </submittedName>
</protein>
<dbReference type="eggNOG" id="COG3415">
    <property type="taxonomic scope" value="Bacteria"/>
</dbReference>
<proteinExistence type="predicted"/>